<evidence type="ECO:0000259" key="1">
    <source>
        <dbReference type="Pfam" id="PF07883"/>
    </source>
</evidence>
<dbReference type="AlphaFoldDB" id="A0A6J6QAP8"/>
<dbReference type="Gene3D" id="2.60.120.10">
    <property type="entry name" value="Jelly Rolls"/>
    <property type="match status" value="1"/>
</dbReference>
<name>A0A6J6QAP8_9ZZZZ</name>
<sequence>MEPGKVFNARTLSSEDVSMRGQGQCFTLIKSGTYAEGMTATEIHLTGNASPKGSTGCDTLIFVRSGSASLEIIGSDIDNSVKVSAGSAVHIKSGESFFWAHGNDLVALEVTIPDTTGPYARKQAKEVTTFKRSIVQGDSLKGDATGDRQFEVLFDTTSGSSGATMFIGFIPPSGAPAHYHLYDEICHIVRGTGEFKVGDEIQPLSEGSTFAVVPRLLHSVINNTTEDLWILGIFRPEGSPAAAYYPDGKPAPGYSELN</sequence>
<dbReference type="EMBL" id="CAEZXV010000115">
    <property type="protein sequence ID" value="CAB4708277.1"/>
    <property type="molecule type" value="Genomic_DNA"/>
</dbReference>
<organism evidence="2">
    <name type="scientific">freshwater metagenome</name>
    <dbReference type="NCBI Taxonomy" id="449393"/>
    <lineage>
        <taxon>unclassified sequences</taxon>
        <taxon>metagenomes</taxon>
        <taxon>ecological metagenomes</taxon>
    </lineage>
</organism>
<reference evidence="2" key="1">
    <citation type="submission" date="2020-05" db="EMBL/GenBank/DDBJ databases">
        <authorList>
            <person name="Chiriac C."/>
            <person name="Salcher M."/>
            <person name="Ghai R."/>
            <person name="Kavagutti S V."/>
        </authorList>
    </citation>
    <scope>NUCLEOTIDE SEQUENCE</scope>
</reference>
<gene>
    <name evidence="2" type="ORF">UFOPK2598_00958</name>
</gene>
<accession>A0A6J6QAP8</accession>
<feature type="domain" description="Cupin type-2" evidence="1">
    <location>
        <begin position="173"/>
        <end position="231"/>
    </location>
</feature>
<proteinExistence type="predicted"/>
<dbReference type="Pfam" id="PF07883">
    <property type="entry name" value="Cupin_2"/>
    <property type="match status" value="1"/>
</dbReference>
<dbReference type="SUPFAM" id="SSF51182">
    <property type="entry name" value="RmlC-like cupins"/>
    <property type="match status" value="2"/>
</dbReference>
<dbReference type="InterPro" id="IPR011051">
    <property type="entry name" value="RmlC_Cupin_sf"/>
</dbReference>
<dbReference type="InterPro" id="IPR013096">
    <property type="entry name" value="Cupin_2"/>
</dbReference>
<dbReference type="InterPro" id="IPR014710">
    <property type="entry name" value="RmlC-like_jellyroll"/>
</dbReference>
<evidence type="ECO:0000313" key="2">
    <source>
        <dbReference type="EMBL" id="CAB4708277.1"/>
    </source>
</evidence>
<protein>
    <submittedName>
        <fullName evidence="2">Unannotated protein</fullName>
    </submittedName>
</protein>